<feature type="compositionally biased region" description="Basic and acidic residues" evidence="1">
    <location>
        <begin position="250"/>
        <end position="266"/>
    </location>
</feature>
<accession>A0ABP5WYF0</accession>
<dbReference type="RefSeq" id="WP_344603983.1">
    <property type="nucleotide sequence ID" value="NZ_BAAATK010000018.1"/>
</dbReference>
<evidence type="ECO:0000256" key="1">
    <source>
        <dbReference type="SAM" id="MobiDB-lite"/>
    </source>
</evidence>
<organism evidence="2 3">
    <name type="scientific">Streptomyces glaucus</name>
    <dbReference type="NCBI Taxonomy" id="284029"/>
    <lineage>
        <taxon>Bacteria</taxon>
        <taxon>Bacillati</taxon>
        <taxon>Actinomycetota</taxon>
        <taxon>Actinomycetes</taxon>
        <taxon>Kitasatosporales</taxon>
        <taxon>Streptomycetaceae</taxon>
        <taxon>Streptomyces</taxon>
    </lineage>
</organism>
<reference evidence="3" key="1">
    <citation type="journal article" date="2019" name="Int. J. Syst. Evol. Microbiol.">
        <title>The Global Catalogue of Microorganisms (GCM) 10K type strain sequencing project: providing services to taxonomists for standard genome sequencing and annotation.</title>
        <authorList>
            <consortium name="The Broad Institute Genomics Platform"/>
            <consortium name="The Broad Institute Genome Sequencing Center for Infectious Disease"/>
            <person name="Wu L."/>
            <person name="Ma J."/>
        </authorList>
    </citation>
    <scope>NUCLEOTIDE SEQUENCE [LARGE SCALE GENOMIC DNA]</scope>
    <source>
        <strain evidence="3">JCM 6922</strain>
    </source>
</reference>
<protein>
    <submittedName>
        <fullName evidence="2">Uncharacterized protein</fullName>
    </submittedName>
</protein>
<name>A0ABP5WYF0_9ACTN</name>
<gene>
    <name evidence="2" type="ORF">GCM10010421_32830</name>
</gene>
<evidence type="ECO:0000313" key="2">
    <source>
        <dbReference type="EMBL" id="GAA2439956.1"/>
    </source>
</evidence>
<keyword evidence="3" id="KW-1185">Reference proteome</keyword>
<comment type="caution">
    <text evidence="2">The sequence shown here is derived from an EMBL/GenBank/DDBJ whole genome shotgun (WGS) entry which is preliminary data.</text>
</comment>
<dbReference type="Proteomes" id="UP001500460">
    <property type="component" value="Unassembled WGS sequence"/>
</dbReference>
<sequence>MADAQQVAAAIKRLSQMDPDAFMDAVVRHVTGGTDGRTPRDVQGAALADRRLAPRTLVALETAMRRAKWYNPLREGESKREQQARIAPWRAKLKDAMGPIQDIVDDLAHEHAKELAALDDEAFTDRWTAFVLDEPVPPPTSPRVEALAFRSPRVAKRAADICRLMFKEPARFMPEPAPGESRKAREEHVERFRQRVASEAAFLRYAIQYAEARHGRMPSEPNHRLQALKLLGKAHPQELLQLLRQVRGEGRAAAQEARRERRDLRRAARPRAR</sequence>
<evidence type="ECO:0000313" key="3">
    <source>
        <dbReference type="Proteomes" id="UP001500460"/>
    </source>
</evidence>
<proteinExistence type="predicted"/>
<feature type="region of interest" description="Disordered" evidence="1">
    <location>
        <begin position="250"/>
        <end position="273"/>
    </location>
</feature>
<dbReference type="EMBL" id="BAAATK010000018">
    <property type="protein sequence ID" value="GAA2439956.1"/>
    <property type="molecule type" value="Genomic_DNA"/>
</dbReference>